<dbReference type="Gene3D" id="3.60.40.10">
    <property type="entry name" value="PPM-type phosphatase domain"/>
    <property type="match status" value="1"/>
</dbReference>
<keyword evidence="4" id="KW-1185">Reference proteome</keyword>
<dbReference type="InterPro" id="IPR036457">
    <property type="entry name" value="PPM-type-like_dom_sf"/>
</dbReference>
<dbReference type="GO" id="GO:0051301">
    <property type="term" value="P:cell division"/>
    <property type="evidence" value="ECO:0007669"/>
    <property type="project" value="UniProtKB-KW"/>
</dbReference>
<dbReference type="Pfam" id="PF13672">
    <property type="entry name" value="PP2C_2"/>
    <property type="match status" value="1"/>
</dbReference>
<evidence type="ECO:0000313" key="4">
    <source>
        <dbReference type="Proteomes" id="UP000247792"/>
    </source>
</evidence>
<dbReference type="InterPro" id="IPR001932">
    <property type="entry name" value="PPM-type_phosphatase-like_dom"/>
</dbReference>
<evidence type="ECO:0000256" key="1">
    <source>
        <dbReference type="SAM" id="MobiDB-lite"/>
    </source>
</evidence>
<gene>
    <name evidence="3" type="ORF">DFR42_105144</name>
</gene>
<dbReference type="Proteomes" id="UP000247792">
    <property type="component" value="Unassembled WGS sequence"/>
</dbReference>
<feature type="region of interest" description="Disordered" evidence="1">
    <location>
        <begin position="91"/>
        <end position="185"/>
    </location>
</feature>
<protein>
    <submittedName>
        <fullName evidence="3">Cell division septation protein DedD</fullName>
    </submittedName>
</protein>
<feature type="compositionally biased region" description="Low complexity" evidence="1">
    <location>
        <begin position="156"/>
        <end position="185"/>
    </location>
</feature>
<dbReference type="EMBL" id="QJKB01000005">
    <property type="protein sequence ID" value="PXX42486.1"/>
    <property type="molecule type" value="Genomic_DNA"/>
</dbReference>
<dbReference type="OrthoDB" id="963478at2"/>
<keyword evidence="3" id="KW-0131">Cell cycle</keyword>
<accession>A0A318J7V0</accession>
<sequence>MSSKSTAIGLYAHILLEQNGNSKSEIDQYIGDVRFENFVNKLEEYMLKDFNAYKRTIPVSVNPHSAASKFFPPRDLPTPAGVKKHEFSELPPLAYAPPKPTQSQEARPENPALARHTESDAMKIPSQVVPGADINTGPAPDTVTGQAPAPAPAIDTASAPVPASAADSATASAPAAPGTAAPTIAPTIAPTTAQATASSDMPTTKAPVIVSDHKNIRFVVSNARCQEAYTSKVTPDQPQSENYQILDIVIPEQLGLRYNDELEELSGTPAVQGDFPIRITYRFTNEKSNRLATLNITVTPNPKSMWLNKPSDKDAIYWKPDEDAKFVKGKDFNIVAASKRGRSHAHVGSFRDDDFSIEYLAESDWNIAIVSDGAGSCSYSRRGSQIICDTALQHIRNTLNAGKSDSIALAAEKYSRARTENLDAALTKKLWSELRNELYLTVSHAAYHSVVKIMEEVNKVADAKPKDFSSTALISICKKFSFGTLCAAYWVGDGAVGVYSATKGVSLLGEVDSGEFSGQTRFLDKDEVTAEALEKRLRFDVYDDVTAFILMSDGVSDPKFETEARLARSKDWDALWQDLNATVAIVHDEETDEKAQKLLDWLDFWSQGNHDDRTIAIVY</sequence>
<feature type="domain" description="PPM-type phosphatase" evidence="2">
    <location>
        <begin position="340"/>
        <end position="602"/>
    </location>
</feature>
<comment type="caution">
    <text evidence="3">The sequence shown here is derived from an EMBL/GenBank/DDBJ whole genome shotgun (WGS) entry which is preliminary data.</text>
</comment>
<reference evidence="3 4" key="1">
    <citation type="submission" date="2018-05" db="EMBL/GenBank/DDBJ databases">
        <title>Genomic Encyclopedia of Type Strains, Phase IV (KMG-IV): sequencing the most valuable type-strain genomes for metagenomic binning, comparative biology and taxonomic classification.</title>
        <authorList>
            <person name="Goeker M."/>
        </authorList>
    </citation>
    <scope>NUCLEOTIDE SEQUENCE [LARGE SCALE GENOMIC DNA]</scope>
    <source>
        <strain evidence="3 4">DSM 19792</strain>
    </source>
</reference>
<evidence type="ECO:0000259" key="2">
    <source>
        <dbReference type="Pfam" id="PF13672"/>
    </source>
</evidence>
<name>A0A318J7V0_9BURK</name>
<dbReference type="RefSeq" id="WP_110256038.1">
    <property type="nucleotide sequence ID" value="NZ_QJKB01000005.1"/>
</dbReference>
<keyword evidence="3" id="KW-0132">Cell division</keyword>
<proteinExistence type="predicted"/>
<evidence type="ECO:0000313" key="3">
    <source>
        <dbReference type="EMBL" id="PXX42486.1"/>
    </source>
</evidence>
<organism evidence="3 4">
    <name type="scientific">Undibacterium pigrum</name>
    <dbReference type="NCBI Taxonomy" id="401470"/>
    <lineage>
        <taxon>Bacteria</taxon>
        <taxon>Pseudomonadati</taxon>
        <taxon>Pseudomonadota</taxon>
        <taxon>Betaproteobacteria</taxon>
        <taxon>Burkholderiales</taxon>
        <taxon>Oxalobacteraceae</taxon>
        <taxon>Undibacterium</taxon>
    </lineage>
</organism>
<dbReference type="AlphaFoldDB" id="A0A318J7V0"/>
<dbReference type="SUPFAM" id="SSF81606">
    <property type="entry name" value="PP2C-like"/>
    <property type="match status" value="1"/>
</dbReference>